<keyword evidence="4" id="KW-1185">Reference proteome</keyword>
<keyword evidence="2" id="KW-0472">Membrane</keyword>
<feature type="transmembrane region" description="Helical" evidence="2">
    <location>
        <begin position="85"/>
        <end position="103"/>
    </location>
</feature>
<dbReference type="KEGG" id="gom:D7316_03085"/>
<feature type="transmembrane region" description="Helical" evidence="2">
    <location>
        <begin position="174"/>
        <end position="193"/>
    </location>
</feature>
<organism evidence="3 4">
    <name type="scientific">Gordonia insulae</name>
    <dbReference type="NCBI Taxonomy" id="2420509"/>
    <lineage>
        <taxon>Bacteria</taxon>
        <taxon>Bacillati</taxon>
        <taxon>Actinomycetota</taxon>
        <taxon>Actinomycetes</taxon>
        <taxon>Mycobacteriales</taxon>
        <taxon>Gordoniaceae</taxon>
        <taxon>Gordonia</taxon>
    </lineage>
</organism>
<evidence type="ECO:0000313" key="4">
    <source>
        <dbReference type="Proteomes" id="UP000271469"/>
    </source>
</evidence>
<dbReference type="AlphaFoldDB" id="A0A3G8JN21"/>
<evidence type="ECO:0008006" key="5">
    <source>
        <dbReference type="Google" id="ProtNLM"/>
    </source>
</evidence>
<accession>A0A3G8JN21</accession>
<keyword evidence="2" id="KW-1133">Transmembrane helix</keyword>
<keyword evidence="2" id="KW-0812">Transmembrane</keyword>
<evidence type="ECO:0000256" key="2">
    <source>
        <dbReference type="SAM" id="Phobius"/>
    </source>
</evidence>
<gene>
    <name evidence="3" type="ORF">D7316_03085</name>
</gene>
<dbReference type="Proteomes" id="UP000271469">
    <property type="component" value="Chromosome"/>
</dbReference>
<feature type="transmembrane region" description="Helical" evidence="2">
    <location>
        <begin position="53"/>
        <end position="73"/>
    </location>
</feature>
<feature type="transmembrane region" description="Helical" evidence="2">
    <location>
        <begin position="147"/>
        <end position="168"/>
    </location>
</feature>
<dbReference type="RefSeq" id="WP_124708983.1">
    <property type="nucleotide sequence ID" value="NZ_CP033972.1"/>
</dbReference>
<sequence length="260" mass="27427">MRIDMADITGARLPLFLLFLSFVVTFLVTRLITRLIRAGKGPFKNNVRGGVHIHHAVPGIILTVGGAFVSVAVNGSSPGAEISAVFIGIGTSLVLDEFALILHMQDVYWAREGQLSVQVVCLTIAALGLSVLGVNPLQSDDSDKVSIGPLVLSVNLPIAIACLLICVAKGKYSTAAIGAFIAPVAWIGAIRLARPRSRWARKRYSPEKLARATQRATTFDARYGSWGLDVEDLVAGRPTGPDQVAAGTDQGASGAVQDTA</sequence>
<protein>
    <recommendedName>
        <fullName evidence="5">Integral membrane protein</fullName>
    </recommendedName>
</protein>
<evidence type="ECO:0000313" key="3">
    <source>
        <dbReference type="EMBL" id="AZG46484.1"/>
    </source>
</evidence>
<dbReference type="EMBL" id="CP033972">
    <property type="protein sequence ID" value="AZG46484.1"/>
    <property type="molecule type" value="Genomic_DNA"/>
</dbReference>
<name>A0A3G8JN21_9ACTN</name>
<feature type="transmembrane region" description="Helical" evidence="2">
    <location>
        <begin position="115"/>
        <end position="135"/>
    </location>
</feature>
<feature type="transmembrane region" description="Helical" evidence="2">
    <location>
        <begin position="12"/>
        <end position="33"/>
    </location>
</feature>
<proteinExistence type="predicted"/>
<reference evidence="3 4" key="1">
    <citation type="submission" date="2018-11" db="EMBL/GenBank/DDBJ databases">
        <title>Gordonia insulae sp. nov., isolated from an island soil.</title>
        <authorList>
            <person name="Kim Y.S."/>
            <person name="Kim S.B."/>
        </authorList>
    </citation>
    <scope>NUCLEOTIDE SEQUENCE [LARGE SCALE GENOMIC DNA]</scope>
    <source>
        <strain evidence="3 4">MMS17-SY073</strain>
    </source>
</reference>
<dbReference type="OrthoDB" id="8535577at2"/>
<feature type="region of interest" description="Disordered" evidence="1">
    <location>
        <begin position="237"/>
        <end position="260"/>
    </location>
</feature>
<evidence type="ECO:0000256" key="1">
    <source>
        <dbReference type="SAM" id="MobiDB-lite"/>
    </source>
</evidence>